<dbReference type="InterPro" id="IPR039765">
    <property type="entry name" value="Yip5/YIPF1/YIPF2"/>
</dbReference>
<gene>
    <name evidence="3" type="ORF">RHS03_09633</name>
</gene>
<dbReference type="GO" id="GO:0005794">
    <property type="term" value="C:Golgi apparatus"/>
    <property type="evidence" value="ECO:0007669"/>
    <property type="project" value="InterPro"/>
</dbReference>
<organism evidence="3 4">
    <name type="scientific">Rhizoctonia solani</name>
    <dbReference type="NCBI Taxonomy" id="456999"/>
    <lineage>
        <taxon>Eukaryota</taxon>
        <taxon>Fungi</taxon>
        <taxon>Dikarya</taxon>
        <taxon>Basidiomycota</taxon>
        <taxon>Agaricomycotina</taxon>
        <taxon>Agaricomycetes</taxon>
        <taxon>Cantharellales</taxon>
        <taxon>Ceratobasidiaceae</taxon>
        <taxon>Rhizoctonia</taxon>
    </lineage>
</organism>
<name>A0A8H7LMG3_9AGAM</name>
<keyword evidence="2" id="KW-0812">Transmembrane</keyword>
<dbReference type="EMBL" id="JACYCD010000692">
    <property type="protein sequence ID" value="KAF8688675.1"/>
    <property type="molecule type" value="Genomic_DNA"/>
</dbReference>
<feature type="transmembrane region" description="Helical" evidence="2">
    <location>
        <begin position="112"/>
        <end position="133"/>
    </location>
</feature>
<comment type="caution">
    <text evidence="3">The sequence shown here is derived from an EMBL/GenBank/DDBJ whole genome shotgun (WGS) entry which is preliminary data.</text>
</comment>
<dbReference type="GO" id="GO:0016192">
    <property type="term" value="P:vesicle-mediated transport"/>
    <property type="evidence" value="ECO:0007669"/>
    <property type="project" value="InterPro"/>
</dbReference>
<feature type="compositionally biased region" description="Polar residues" evidence="1">
    <location>
        <begin position="26"/>
        <end position="43"/>
    </location>
</feature>
<reference evidence="3" key="1">
    <citation type="submission" date="2020-09" db="EMBL/GenBank/DDBJ databases">
        <title>Comparative genome analyses of four rice-infecting Rhizoctonia solani isolates reveal extensive enrichment of homogalacturonan modification genes.</title>
        <authorList>
            <person name="Lee D.-Y."/>
            <person name="Jeon J."/>
            <person name="Kim K.-T."/>
            <person name="Cheong K."/>
            <person name="Song H."/>
            <person name="Choi G."/>
            <person name="Ko J."/>
            <person name="Opiyo S.O."/>
            <person name="Zuo S."/>
            <person name="Madhav S."/>
            <person name="Lee Y.-H."/>
            <person name="Wang G.-L."/>
        </authorList>
    </citation>
    <scope>NUCLEOTIDE SEQUENCE</scope>
    <source>
        <strain evidence="3">AG1-IA WGL</strain>
    </source>
</reference>
<dbReference type="GO" id="GO:0031267">
    <property type="term" value="F:small GTPase binding"/>
    <property type="evidence" value="ECO:0007669"/>
    <property type="project" value="InterPro"/>
</dbReference>
<feature type="non-terminal residue" evidence="3">
    <location>
        <position position="1"/>
    </location>
</feature>
<evidence type="ECO:0000256" key="2">
    <source>
        <dbReference type="SAM" id="Phobius"/>
    </source>
</evidence>
<dbReference type="PANTHER" id="PTHR12822">
    <property type="entry name" value="PROTEIN YIPF"/>
    <property type="match status" value="1"/>
</dbReference>
<feature type="transmembrane region" description="Helical" evidence="2">
    <location>
        <begin position="263"/>
        <end position="281"/>
    </location>
</feature>
<evidence type="ECO:0000256" key="1">
    <source>
        <dbReference type="SAM" id="MobiDB-lite"/>
    </source>
</evidence>
<accession>A0A8H7LMG3</accession>
<proteinExistence type="predicted"/>
<keyword evidence="2" id="KW-1133">Transmembrane helix</keyword>
<feature type="transmembrane region" description="Helical" evidence="2">
    <location>
        <begin position="179"/>
        <end position="200"/>
    </location>
</feature>
<dbReference type="Proteomes" id="UP000602905">
    <property type="component" value="Unassembled WGS sequence"/>
</dbReference>
<dbReference type="PANTHER" id="PTHR12822:SF2">
    <property type="entry name" value="PROTEIN YIPF"/>
    <property type="match status" value="1"/>
</dbReference>
<evidence type="ECO:0000313" key="3">
    <source>
        <dbReference type="EMBL" id="KAF8688675.1"/>
    </source>
</evidence>
<dbReference type="OrthoDB" id="10256463at2759"/>
<protein>
    <submittedName>
        <fullName evidence="3">Yip1 domain family protein</fullName>
    </submittedName>
</protein>
<keyword evidence="2" id="KW-0472">Membrane</keyword>
<dbReference type="AlphaFoldDB" id="A0A8H7LMG3"/>
<feature type="transmembrane region" description="Helical" evidence="2">
    <location>
        <begin position="145"/>
        <end position="167"/>
    </location>
</feature>
<evidence type="ECO:0000313" key="4">
    <source>
        <dbReference type="Proteomes" id="UP000602905"/>
    </source>
</evidence>
<feature type="region of interest" description="Disordered" evidence="1">
    <location>
        <begin position="1"/>
        <end position="45"/>
    </location>
</feature>
<sequence length="318" mass="35266">MAQYERLEADAPELEFRSFLGDENQQRGPTNQTAPSRGWSDQSRGGPAPIWSIDYYQKWFDVDTVTVLARITHTMNPFSADPSPFTGPPASQPPFAFLPSSTDSKPDLYGPFWTLTTVIFALYVFSSFAASITSYLSAKPFEYDFALLSIGVSLVYAYGFGTPFAVWGALRYLGTEWSIVEGIAVWGYAMAVWIPTAVSSRIPHIHSHKRVINLGSDTAVYHTWNQIIDAVPDLRHYASSLFQYYDGNVYPVLASADQKPARLIIVALAILHAAIALTFKIPSRGLAQPRTQPEFSFEADLADGATQTWLGVPVKRHD</sequence>